<keyword evidence="2" id="KW-1185">Reference proteome</keyword>
<organism evidence="1 2">
    <name type="scientific">Hibiscus sabdariffa</name>
    <name type="common">roselle</name>
    <dbReference type="NCBI Taxonomy" id="183260"/>
    <lineage>
        <taxon>Eukaryota</taxon>
        <taxon>Viridiplantae</taxon>
        <taxon>Streptophyta</taxon>
        <taxon>Embryophyta</taxon>
        <taxon>Tracheophyta</taxon>
        <taxon>Spermatophyta</taxon>
        <taxon>Magnoliopsida</taxon>
        <taxon>eudicotyledons</taxon>
        <taxon>Gunneridae</taxon>
        <taxon>Pentapetalae</taxon>
        <taxon>rosids</taxon>
        <taxon>malvids</taxon>
        <taxon>Malvales</taxon>
        <taxon>Malvaceae</taxon>
        <taxon>Malvoideae</taxon>
        <taxon>Hibiscus</taxon>
    </lineage>
</organism>
<protein>
    <submittedName>
        <fullName evidence="1">Uncharacterized protein</fullName>
    </submittedName>
</protein>
<comment type="caution">
    <text evidence="1">The sequence shown here is derived from an EMBL/GenBank/DDBJ whole genome shotgun (WGS) entry which is preliminary data.</text>
</comment>
<dbReference type="Proteomes" id="UP001396334">
    <property type="component" value="Unassembled WGS sequence"/>
</dbReference>
<sequence>MLASAFDVSSVPEAASFGNTKGVAVSSRMVLDECPTSVPITSKCIVTNDISDDNSSTLFPVTSKGSLDASQQPLMDVSQANGRPRRTCQLPQRFKDYQMDLPKTTKELVWVETGQSTVESKAHRCSVATRVQAGSF</sequence>
<dbReference type="EMBL" id="JBBPBN010000040">
    <property type="protein sequence ID" value="KAK8999423.1"/>
    <property type="molecule type" value="Genomic_DNA"/>
</dbReference>
<proteinExistence type="predicted"/>
<evidence type="ECO:0000313" key="1">
    <source>
        <dbReference type="EMBL" id="KAK8999423.1"/>
    </source>
</evidence>
<name>A0ABR2QFH3_9ROSI</name>
<accession>A0ABR2QFH3</accession>
<evidence type="ECO:0000313" key="2">
    <source>
        <dbReference type="Proteomes" id="UP001396334"/>
    </source>
</evidence>
<gene>
    <name evidence="1" type="ORF">V6N11_070590</name>
</gene>
<reference evidence="1 2" key="1">
    <citation type="journal article" date="2024" name="G3 (Bethesda)">
        <title>Genome assembly of Hibiscus sabdariffa L. provides insights into metabolisms of medicinal natural products.</title>
        <authorList>
            <person name="Kim T."/>
        </authorList>
    </citation>
    <scope>NUCLEOTIDE SEQUENCE [LARGE SCALE GENOMIC DNA]</scope>
    <source>
        <strain evidence="1">TK-2024</strain>
        <tissue evidence="1">Old leaves</tissue>
    </source>
</reference>